<evidence type="ECO:0000313" key="6">
    <source>
        <dbReference type="Proteomes" id="UP000504607"/>
    </source>
</evidence>
<keyword evidence="3" id="KW-0805">Transcription regulation</keyword>
<dbReference type="GeneID" id="105039955"/>
<organism evidence="6 7">
    <name type="scientific">Elaeis guineensis var. tenera</name>
    <name type="common">Oil palm</name>
    <dbReference type="NCBI Taxonomy" id="51953"/>
    <lineage>
        <taxon>Eukaryota</taxon>
        <taxon>Viridiplantae</taxon>
        <taxon>Streptophyta</taxon>
        <taxon>Embryophyta</taxon>
        <taxon>Tracheophyta</taxon>
        <taxon>Spermatophyta</taxon>
        <taxon>Magnoliopsida</taxon>
        <taxon>Liliopsida</taxon>
        <taxon>Arecaceae</taxon>
        <taxon>Arecoideae</taxon>
        <taxon>Cocoseae</taxon>
        <taxon>Elaeidinae</taxon>
        <taxon>Elaeis</taxon>
    </lineage>
</organism>
<dbReference type="InterPro" id="IPR044660">
    <property type="entry name" value="IBH1-like"/>
</dbReference>
<evidence type="ECO:0000313" key="7">
    <source>
        <dbReference type="RefSeq" id="XP_010914591.1"/>
    </source>
</evidence>
<dbReference type="InterPro" id="IPR044549">
    <property type="entry name" value="bHLH_AtIBH1-like"/>
</dbReference>
<dbReference type="AlphaFoldDB" id="A0A6I9QX23"/>
<keyword evidence="6" id="KW-1185">Reference proteome</keyword>
<dbReference type="RefSeq" id="XP_010914591.1">
    <property type="nucleotide sequence ID" value="XM_010916289.3"/>
</dbReference>
<reference evidence="7" key="1">
    <citation type="submission" date="2025-08" db="UniProtKB">
        <authorList>
            <consortium name="RefSeq"/>
        </authorList>
    </citation>
    <scope>IDENTIFICATION</scope>
</reference>
<dbReference type="GO" id="GO:0046983">
    <property type="term" value="F:protein dimerization activity"/>
    <property type="evidence" value="ECO:0007669"/>
    <property type="project" value="InterPro"/>
</dbReference>
<dbReference type="SUPFAM" id="SSF47459">
    <property type="entry name" value="HLH, helix-loop-helix DNA-binding domain"/>
    <property type="match status" value="1"/>
</dbReference>
<protein>
    <submittedName>
        <fullName evidence="7">Transcription factor bHLH147</fullName>
    </submittedName>
</protein>
<evidence type="ECO:0000256" key="5">
    <source>
        <dbReference type="ARBA" id="ARBA00023242"/>
    </source>
</evidence>
<evidence type="ECO:0000256" key="2">
    <source>
        <dbReference type="ARBA" id="ARBA00005510"/>
    </source>
</evidence>
<dbReference type="KEGG" id="egu:105039955"/>
<evidence type="ECO:0000256" key="1">
    <source>
        <dbReference type="ARBA" id="ARBA00004123"/>
    </source>
</evidence>
<dbReference type="PANTHER" id="PTHR33124">
    <property type="entry name" value="TRANSCRIPTION FACTOR IBH1-LIKE 1"/>
    <property type="match status" value="1"/>
</dbReference>
<sequence>MVASLQSLLLAIHSNGMTTRSVGANRLRTGSLVMKAMQRHALRRRKQTARTERIGGGTVAWTRRQMMWKKKRVLLEGSRKPMSGIERRIRTLQRLLPHGTEPMGLEGLLHEAADYIICLQTQVRVMQIMVSVLTSPKDSGV</sequence>
<dbReference type="GO" id="GO:0000976">
    <property type="term" value="F:transcription cis-regulatory region binding"/>
    <property type="evidence" value="ECO:0007669"/>
    <property type="project" value="UniProtKB-ARBA"/>
</dbReference>
<dbReference type="InterPro" id="IPR036638">
    <property type="entry name" value="HLH_DNA-bd_sf"/>
</dbReference>
<dbReference type="PANTHER" id="PTHR33124:SF39">
    <property type="entry name" value="TRANSCRIPTION FACTOR UPBEAT1"/>
    <property type="match status" value="1"/>
</dbReference>
<dbReference type="InParanoid" id="A0A6I9QX23"/>
<gene>
    <name evidence="7" type="primary">LOC105039955</name>
</gene>
<dbReference type="Proteomes" id="UP000504607">
    <property type="component" value="Chromosome 2"/>
</dbReference>
<evidence type="ECO:0000256" key="3">
    <source>
        <dbReference type="ARBA" id="ARBA00023015"/>
    </source>
</evidence>
<proteinExistence type="inferred from homology"/>
<dbReference type="GO" id="GO:0005634">
    <property type="term" value="C:nucleus"/>
    <property type="evidence" value="ECO:0007669"/>
    <property type="project" value="UniProtKB-SubCell"/>
</dbReference>
<accession>A0A6I9QX23</accession>
<evidence type="ECO:0000256" key="4">
    <source>
        <dbReference type="ARBA" id="ARBA00023163"/>
    </source>
</evidence>
<comment type="subcellular location">
    <subcellularLocation>
        <location evidence="1">Nucleus</location>
    </subcellularLocation>
</comment>
<name>A0A6I9QX23_ELAGV</name>
<keyword evidence="4" id="KW-0804">Transcription</keyword>
<comment type="similarity">
    <text evidence="2">Belongs to the bHLH protein family.</text>
</comment>
<dbReference type="GO" id="GO:0006355">
    <property type="term" value="P:regulation of DNA-templated transcription"/>
    <property type="evidence" value="ECO:0007669"/>
    <property type="project" value="InterPro"/>
</dbReference>
<dbReference type="CDD" id="cd11444">
    <property type="entry name" value="bHLH_AtIBH1_like"/>
    <property type="match status" value="1"/>
</dbReference>
<dbReference type="OrthoDB" id="752225at2759"/>
<keyword evidence="5" id="KW-0539">Nucleus</keyword>